<evidence type="ECO:0000313" key="10">
    <source>
        <dbReference type="EMBL" id="MBS0031060.1"/>
    </source>
</evidence>
<evidence type="ECO:0000256" key="6">
    <source>
        <dbReference type="ARBA" id="ARBA00023237"/>
    </source>
</evidence>
<evidence type="ECO:0000256" key="7">
    <source>
        <dbReference type="PROSITE-ProRule" id="PRU01360"/>
    </source>
</evidence>
<feature type="signal peptide" evidence="8">
    <location>
        <begin position="1"/>
        <end position="19"/>
    </location>
</feature>
<dbReference type="Gene3D" id="2.40.170.20">
    <property type="entry name" value="TonB-dependent receptor, beta-barrel domain"/>
    <property type="match status" value="1"/>
</dbReference>
<evidence type="ECO:0000313" key="11">
    <source>
        <dbReference type="Proteomes" id="UP000676386"/>
    </source>
</evidence>
<organism evidence="10 11">
    <name type="scientific">Chitinophaga hostae</name>
    <dbReference type="NCBI Taxonomy" id="2831022"/>
    <lineage>
        <taxon>Bacteria</taxon>
        <taxon>Pseudomonadati</taxon>
        <taxon>Bacteroidota</taxon>
        <taxon>Chitinophagia</taxon>
        <taxon>Chitinophagales</taxon>
        <taxon>Chitinophagaceae</taxon>
        <taxon>Chitinophaga</taxon>
    </lineage>
</organism>
<dbReference type="EMBL" id="JAGTXB010000019">
    <property type="protein sequence ID" value="MBS0031060.1"/>
    <property type="molecule type" value="Genomic_DNA"/>
</dbReference>
<dbReference type="InterPro" id="IPR023997">
    <property type="entry name" value="TonB-dep_OMP_SusC/RagA_CS"/>
</dbReference>
<keyword evidence="10" id="KW-0675">Receptor</keyword>
<dbReference type="SUPFAM" id="SSF56935">
    <property type="entry name" value="Porins"/>
    <property type="match status" value="1"/>
</dbReference>
<dbReference type="Pfam" id="PF13715">
    <property type="entry name" value="CarbopepD_reg_2"/>
    <property type="match status" value="1"/>
</dbReference>
<proteinExistence type="inferred from homology"/>
<keyword evidence="8" id="KW-0732">Signal</keyword>
<keyword evidence="11" id="KW-1185">Reference proteome</keyword>
<keyword evidence="5 7" id="KW-0472">Membrane</keyword>
<evidence type="ECO:0000256" key="5">
    <source>
        <dbReference type="ARBA" id="ARBA00023136"/>
    </source>
</evidence>
<evidence type="ECO:0000256" key="1">
    <source>
        <dbReference type="ARBA" id="ARBA00004571"/>
    </source>
</evidence>
<evidence type="ECO:0000256" key="8">
    <source>
        <dbReference type="SAM" id="SignalP"/>
    </source>
</evidence>
<dbReference type="InterPro" id="IPR037066">
    <property type="entry name" value="Plug_dom_sf"/>
</dbReference>
<evidence type="ECO:0000256" key="4">
    <source>
        <dbReference type="ARBA" id="ARBA00022692"/>
    </source>
</evidence>
<reference evidence="10 11" key="1">
    <citation type="submission" date="2021-04" db="EMBL/GenBank/DDBJ databases">
        <title>Chitinophaga sp. nov., isolated from the rhizosphere soil.</title>
        <authorList>
            <person name="He S."/>
        </authorList>
    </citation>
    <scope>NUCLEOTIDE SEQUENCE [LARGE SCALE GENOMIC DNA]</scope>
    <source>
        <strain evidence="10 11">2R12</strain>
    </source>
</reference>
<keyword evidence="3 7" id="KW-1134">Transmembrane beta strand</keyword>
<comment type="similarity">
    <text evidence="7">Belongs to the TonB-dependent receptor family.</text>
</comment>
<evidence type="ECO:0000259" key="9">
    <source>
        <dbReference type="Pfam" id="PF07715"/>
    </source>
</evidence>
<comment type="caution">
    <text evidence="10">The sequence shown here is derived from an EMBL/GenBank/DDBJ whole genome shotgun (WGS) entry which is preliminary data.</text>
</comment>
<dbReference type="InterPro" id="IPR008969">
    <property type="entry name" value="CarboxyPept-like_regulatory"/>
</dbReference>
<dbReference type="InterPro" id="IPR023996">
    <property type="entry name" value="TonB-dep_OMP_SusC/RagA"/>
</dbReference>
<name>A0ABS5J7K4_9BACT</name>
<evidence type="ECO:0000256" key="3">
    <source>
        <dbReference type="ARBA" id="ARBA00022452"/>
    </source>
</evidence>
<keyword evidence="4 7" id="KW-0812">Transmembrane</keyword>
<protein>
    <submittedName>
        <fullName evidence="10">TonB-dependent receptor</fullName>
    </submittedName>
</protein>
<evidence type="ECO:0000256" key="2">
    <source>
        <dbReference type="ARBA" id="ARBA00022448"/>
    </source>
</evidence>
<dbReference type="Pfam" id="PF07715">
    <property type="entry name" value="Plug"/>
    <property type="match status" value="1"/>
</dbReference>
<gene>
    <name evidence="10" type="ORF">KE626_27280</name>
</gene>
<dbReference type="InterPro" id="IPR039426">
    <property type="entry name" value="TonB-dep_rcpt-like"/>
</dbReference>
<dbReference type="Proteomes" id="UP000676386">
    <property type="component" value="Unassembled WGS sequence"/>
</dbReference>
<dbReference type="PROSITE" id="PS52016">
    <property type="entry name" value="TONB_DEPENDENT_REC_3"/>
    <property type="match status" value="1"/>
</dbReference>
<dbReference type="Gene3D" id="2.170.130.10">
    <property type="entry name" value="TonB-dependent receptor, plug domain"/>
    <property type="match status" value="1"/>
</dbReference>
<dbReference type="Gene3D" id="2.60.40.1120">
    <property type="entry name" value="Carboxypeptidase-like, regulatory domain"/>
    <property type="match status" value="1"/>
</dbReference>
<keyword evidence="6 7" id="KW-0998">Cell outer membrane</keyword>
<dbReference type="RefSeq" id="WP_211976197.1">
    <property type="nucleotide sequence ID" value="NZ_CBFHAM010000010.1"/>
</dbReference>
<keyword evidence="2 7" id="KW-0813">Transport</keyword>
<dbReference type="InterPro" id="IPR036942">
    <property type="entry name" value="Beta-barrel_TonB_sf"/>
</dbReference>
<dbReference type="NCBIfam" id="TIGR04057">
    <property type="entry name" value="SusC_RagA_signa"/>
    <property type="match status" value="1"/>
</dbReference>
<accession>A0ABS5J7K4</accession>
<sequence>MKKELLLWLLLLSCALHGAAQTRTLTGKVTDKTDGASLPGVSVKIKGTNTGTTSGGNGAFTITVPQGARVLVFSFLGYQTIEKNITGLTNLDIALTQGSEGLSEVVVVGYGTQTKLNQTGAVAQVGGKEVENVPFTSVDKILQGKVPGLQSVGGSGQPGAVQQVRIRGIGSINSSAAPLYVVDGVPINTGDLSRNTTTANALSGINPNDIESISVLKDAASSSIYGSRAANGVVIITTKSGRNGKTRIRADAEYGTAKPILRSESRPLTNEEFRNLTAEGLFNTGDYPDLASALKDVDAAFGTGKGVNTDWLDVVTRNGQQMQYNLSADGGNEKTQFHLSGGYFKQEGTVLASSFDRASANISIKHKATERLSFGSNILFSSSRQVGPTNGGTFANPVLAGYFLLPAQSPYKPDGSINFSADPQAEFGPGGTFNPVAIAAMDKDNTAMLKGIGTVWAEYAILPGLKFTSKYGVDYNNLEEFKYNNPLYGDGFNDHGIVNHTYTRYFNWVWTNMLNYHVDLKKDNRWVLNLKAGYEAQKSKLFMSNTEARNLPARLNIQYAAAGANFTAASGNGSDYAFASILGLGDITYNGKYVLSASYRRDGSSRFGSVNRYGNFWSVGGSWNLDQEEFIKGIGWLNQLKLRASYGQNGNANFGAYQFDYIWRSLYGYGTGVDTKNNSFNYNYEGSVGSAPLSAGNPALTWEINKPLDIGIDFSLFKNRLNATVEYYTRTTSSLLMEQPLSRTSGFQDFLNNIGSIRNKGVEIALSGTPVIAGDFRWDASFNFARNKNEVISLVSSQPQISGSFIRQVGHDFQSFYLREWAGVDKENGDPQWYKDDTHNEKTNSYSAAKRVIYGSASPKFFGSFGSTFSFKGFSLDGLLYYNYGNYVQDTWARYLQGDGFAGSFNKMAPQLNRWQKKGDETNVPKYVYGGNKNSSESSTRWLYKGDYIRLRDVTLSYSFPQSWLSHAKISSLRLYVRGTNVWTWVKDKNITSDPEASVTSQSNLEVYMPKIYTVGINLGL</sequence>
<dbReference type="InterPro" id="IPR012910">
    <property type="entry name" value="Plug_dom"/>
</dbReference>
<comment type="subcellular location">
    <subcellularLocation>
        <location evidence="1 7">Cell outer membrane</location>
        <topology evidence="1 7">Multi-pass membrane protein</topology>
    </subcellularLocation>
</comment>
<feature type="chain" id="PRO_5047290912" evidence="8">
    <location>
        <begin position="20"/>
        <end position="1021"/>
    </location>
</feature>
<feature type="domain" description="TonB-dependent receptor plug" evidence="9">
    <location>
        <begin position="115"/>
        <end position="233"/>
    </location>
</feature>
<dbReference type="NCBIfam" id="TIGR04056">
    <property type="entry name" value="OMP_RagA_SusC"/>
    <property type="match status" value="1"/>
</dbReference>
<dbReference type="SUPFAM" id="SSF49464">
    <property type="entry name" value="Carboxypeptidase regulatory domain-like"/>
    <property type="match status" value="1"/>
</dbReference>